<reference evidence="2 3" key="1">
    <citation type="submission" date="2024-06" db="EMBL/GenBank/DDBJ databases">
        <title>Genomic Encyclopedia of Type Strains, Phase IV (KMG-IV): sequencing the most valuable type-strain genomes for metagenomic binning, comparative biology and taxonomic classification.</title>
        <authorList>
            <person name="Goeker M."/>
        </authorList>
    </citation>
    <scope>NUCLEOTIDE SEQUENCE [LARGE SCALE GENOMIC DNA]</scope>
    <source>
        <strain evidence="2 3">DSM 29388</strain>
    </source>
</reference>
<dbReference type="InterPro" id="IPR047216">
    <property type="entry name" value="Endonuclease_DUF559_bact"/>
</dbReference>
<evidence type="ECO:0000259" key="1">
    <source>
        <dbReference type="Pfam" id="PF04480"/>
    </source>
</evidence>
<evidence type="ECO:0000313" key="2">
    <source>
        <dbReference type="EMBL" id="MET3730524.1"/>
    </source>
</evidence>
<dbReference type="CDD" id="cd01038">
    <property type="entry name" value="Endonuclease_DUF559"/>
    <property type="match status" value="1"/>
</dbReference>
<keyword evidence="2" id="KW-0540">Nuclease</keyword>
<organism evidence="2 3">
    <name type="scientific">Moheibacter stercoris</name>
    <dbReference type="NCBI Taxonomy" id="1628251"/>
    <lineage>
        <taxon>Bacteria</taxon>
        <taxon>Pseudomonadati</taxon>
        <taxon>Bacteroidota</taxon>
        <taxon>Flavobacteriia</taxon>
        <taxon>Flavobacteriales</taxon>
        <taxon>Weeksellaceae</taxon>
        <taxon>Moheibacter</taxon>
    </lineage>
</organism>
<evidence type="ECO:0000313" key="3">
    <source>
        <dbReference type="Proteomes" id="UP001549146"/>
    </source>
</evidence>
<dbReference type="GO" id="GO:0004519">
    <property type="term" value="F:endonuclease activity"/>
    <property type="evidence" value="ECO:0007669"/>
    <property type="project" value="UniProtKB-KW"/>
</dbReference>
<dbReference type="EMBL" id="JBEPMO010000001">
    <property type="protein sequence ID" value="MET3730524.1"/>
    <property type="molecule type" value="Genomic_DNA"/>
</dbReference>
<protein>
    <submittedName>
        <fullName evidence="2">Very-short-patch-repair endonuclease</fullName>
    </submittedName>
</protein>
<accession>A0ABV2LR33</accession>
<dbReference type="RefSeq" id="WP_354505525.1">
    <property type="nucleotide sequence ID" value="NZ_JBEPMO010000001.1"/>
</dbReference>
<dbReference type="PANTHER" id="PTHR38590:SF1">
    <property type="entry name" value="BLL0828 PROTEIN"/>
    <property type="match status" value="1"/>
</dbReference>
<dbReference type="InterPro" id="IPR007569">
    <property type="entry name" value="DUF559"/>
</dbReference>
<keyword evidence="3" id="KW-1185">Reference proteome</keyword>
<name>A0ABV2LR33_9FLAO</name>
<dbReference type="Proteomes" id="UP001549146">
    <property type="component" value="Unassembled WGS sequence"/>
</dbReference>
<dbReference type="InterPro" id="IPR011335">
    <property type="entry name" value="Restrct_endonuc-II-like"/>
</dbReference>
<feature type="domain" description="DUF559" evidence="1">
    <location>
        <begin position="29"/>
        <end position="134"/>
    </location>
</feature>
<sequence length="144" mass="16725">MPHPAILTVIDGVFVYRREINPLPANINLRNRAKSLRKAGVLSEVIFWLHVKNGLFYKIDFDRQRIIGNYIVDFYVKSLGLVVEIDGTSHNSKLEYDLKRDEFMKNLGLIIYRISDLRVRHDLGNVLNELKDFIKNEFGDSCSD</sequence>
<dbReference type="PANTHER" id="PTHR38590">
    <property type="entry name" value="BLL0828 PROTEIN"/>
    <property type="match status" value="1"/>
</dbReference>
<gene>
    <name evidence="2" type="ORF">ABID46_000076</name>
</gene>
<dbReference type="SUPFAM" id="SSF52980">
    <property type="entry name" value="Restriction endonuclease-like"/>
    <property type="match status" value="1"/>
</dbReference>
<proteinExistence type="predicted"/>
<dbReference type="Gene3D" id="3.40.960.10">
    <property type="entry name" value="VSR Endonuclease"/>
    <property type="match status" value="1"/>
</dbReference>
<keyword evidence="2" id="KW-0378">Hydrolase</keyword>
<keyword evidence="2" id="KW-0255">Endonuclease</keyword>
<dbReference type="Pfam" id="PF04480">
    <property type="entry name" value="DUF559"/>
    <property type="match status" value="1"/>
</dbReference>
<comment type="caution">
    <text evidence="2">The sequence shown here is derived from an EMBL/GenBank/DDBJ whole genome shotgun (WGS) entry which is preliminary data.</text>
</comment>